<name>A0A9P1BTD6_9DINO</name>
<keyword evidence="2" id="KW-0472">Membrane</keyword>
<organism evidence="3">
    <name type="scientific">Cladocopium goreaui</name>
    <dbReference type="NCBI Taxonomy" id="2562237"/>
    <lineage>
        <taxon>Eukaryota</taxon>
        <taxon>Sar</taxon>
        <taxon>Alveolata</taxon>
        <taxon>Dinophyceae</taxon>
        <taxon>Suessiales</taxon>
        <taxon>Symbiodiniaceae</taxon>
        <taxon>Cladocopium</taxon>
    </lineage>
</organism>
<dbReference type="Proteomes" id="UP001152797">
    <property type="component" value="Unassembled WGS sequence"/>
</dbReference>
<feature type="compositionally biased region" description="Acidic residues" evidence="1">
    <location>
        <begin position="1224"/>
        <end position="1236"/>
    </location>
</feature>
<feature type="compositionally biased region" description="Polar residues" evidence="1">
    <location>
        <begin position="1172"/>
        <end position="1196"/>
    </location>
</feature>
<evidence type="ECO:0000256" key="2">
    <source>
        <dbReference type="SAM" id="Phobius"/>
    </source>
</evidence>
<gene>
    <name evidence="3" type="ORF">C1SCF055_LOCUS7096</name>
</gene>
<evidence type="ECO:0000313" key="3">
    <source>
        <dbReference type="EMBL" id="CAI3979119.1"/>
    </source>
</evidence>
<keyword evidence="5" id="KW-1185">Reference proteome</keyword>
<feature type="compositionally biased region" description="Low complexity" evidence="1">
    <location>
        <begin position="1258"/>
        <end position="1268"/>
    </location>
</feature>
<proteinExistence type="predicted"/>
<feature type="region of interest" description="Disordered" evidence="1">
    <location>
        <begin position="1172"/>
        <end position="1236"/>
    </location>
</feature>
<dbReference type="EMBL" id="CAMXCT030000458">
    <property type="protein sequence ID" value="CAL4766431.1"/>
    <property type="molecule type" value="Genomic_DNA"/>
</dbReference>
<evidence type="ECO:0000313" key="4">
    <source>
        <dbReference type="EMBL" id="CAL4766431.1"/>
    </source>
</evidence>
<feature type="transmembrane region" description="Helical" evidence="2">
    <location>
        <begin position="6"/>
        <end position="30"/>
    </location>
</feature>
<dbReference type="EMBL" id="CAMXCT010000458">
    <property type="protein sequence ID" value="CAI3979119.1"/>
    <property type="molecule type" value="Genomic_DNA"/>
</dbReference>
<feature type="transmembrane region" description="Helical" evidence="2">
    <location>
        <begin position="37"/>
        <end position="56"/>
    </location>
</feature>
<feature type="non-terminal residue" evidence="3">
    <location>
        <position position="1"/>
    </location>
</feature>
<keyword evidence="2" id="KW-1133">Transmembrane helix</keyword>
<dbReference type="EMBL" id="CAMXCT020000458">
    <property type="protein sequence ID" value="CAL1132494.1"/>
    <property type="molecule type" value="Genomic_DNA"/>
</dbReference>
<comment type="caution">
    <text evidence="3">The sequence shown here is derived from an EMBL/GenBank/DDBJ whole genome shotgun (WGS) entry which is preliminary data.</text>
</comment>
<protein>
    <submittedName>
        <fullName evidence="3">Uncharacterized protein</fullName>
    </submittedName>
</protein>
<keyword evidence="2" id="KW-0812">Transmembrane</keyword>
<feature type="region of interest" description="Disordered" evidence="1">
    <location>
        <begin position="1258"/>
        <end position="1283"/>
    </location>
</feature>
<feature type="transmembrane region" description="Helical" evidence="2">
    <location>
        <begin position="62"/>
        <end position="81"/>
    </location>
</feature>
<accession>A0A9P1BTD6</accession>
<dbReference type="OrthoDB" id="423519at2759"/>
<reference evidence="3" key="1">
    <citation type="submission" date="2022-10" db="EMBL/GenBank/DDBJ databases">
        <authorList>
            <person name="Chen Y."/>
            <person name="Dougan E. K."/>
            <person name="Chan C."/>
            <person name="Rhodes N."/>
            <person name="Thang M."/>
        </authorList>
    </citation>
    <scope>NUCLEOTIDE SEQUENCE</scope>
</reference>
<sequence>TVGTVVGAMGALVGTMVGTMGALVGTMVGAMGAMGTVVGAMGALVGTVLGAMGAMVGAMGALVGTMVGAMGAMAGTVLGAIGKEAKRAVAMSVKNNAKADSKHGVFRSIRKGDAQPGKVRGTGRWKTWTAETMITTSLGNPVTLAKTKDGQTKLKNQLQNKIPAMFSANSLAYWLNSSTSHIANVRAALSQVYLEKLKHYSAQIQAERPHIISMSLEFDEASKRTRLRKNVLDVEAVYPILVQRLELFMQKEAGDTDLLHTSIPTSIAVLESTTAACIWSAMKHIHPIEFWSWSRAASIYVLRVVSDGATANRLLFKTAIMAGRPENSIVAHKVCDQHSLNHCSAPIWKGLAHLTPMFYCTGFLSSGSNLLHLLEHVDAWIMDPGTVRVVFSKPDPAVLKRNRDFVKLICKATSADDRKGYMHLGEELLQLDSGPWHDTSHIYHHCKGVGCCKGGVIETRQKLWVAVAAFVFGMKPTTPAVSRWTTCGKSGRYYLCALGYHSVLMHGMARLHGMKSSIDEEEDTILPTTAFIESEGSTELFRKTLRFKATKAMKWVQDPLSVYNLLLSSVVVSPMERIMWEFMSWQHTQAFLRKENPPVVCMASPCLSPVFKAIRHMCLQMTTGLVFPDDADSSSLVELAEGMPGAVPSNLIDKGFWCIVTGVGQLFHRLCLPYKQLPWLLAKCLNKDADSRELATWFCNLPDCCLNSWFSKPLRALVDQPEDLLPGGKSQPLLLSIYNCKNFNIEVENNFARLRNLKQVSRGREDLSHNLASKHLLSEAKLAHTRHLVRENKAGESLEDSDRKEGPKKLIYNGFTLFVAESMRKRVQNPDESPDECQKRIRAECKRDWQNDELRALYSSRAKRLNRFQASSDAISAHVSGLAEVIPQEDGGEGDVPAAIVPQPTCRQYIPCHAPGGGYGCFGIGDLEYSLRVKDVQDLDESCEGFVRKWAAKWRNHAGGICNEDKSLLQLRASVRLSCLDEFGFCVREIASMPVYKTVQEQLLGFVRHHHRRHLSGAGKKTTNNGPSVDLPHLLLVAFDVRDQQQLNPECFLMSWSQFSPYTADWWRWTASCVHPAGRIWEARPVIDDDFMPEIKTVEQMSLSFSNRSAAGDMWKWTHIGYTVVSLNTLRFLLPEADDDQWLCIGTQVIDQLSSEEEDQAKSAITDFLSSLSKSRAKPATSQNPAVRMTRNQQGQKRARKRKAAEAALDGVDEDDQGNNMGHDDDDDDDDGGDVELEGAWTNAHILEHGEAIVQCHPASSSASAAKSPADHPPEPSADASDSKRGLVAFRVHDGDNVLSQDAEGYVRIDSRAAELGRMTEFKQDTSGHTVSFNCRLHASCRKLILMKRLPDNFQASAMRWMAAGIQFKQRGDSSKHMALFDTMVMRRSL</sequence>
<evidence type="ECO:0000313" key="5">
    <source>
        <dbReference type="Proteomes" id="UP001152797"/>
    </source>
</evidence>
<evidence type="ECO:0000256" key="1">
    <source>
        <dbReference type="SAM" id="MobiDB-lite"/>
    </source>
</evidence>
<reference evidence="4 5" key="2">
    <citation type="submission" date="2024-05" db="EMBL/GenBank/DDBJ databases">
        <authorList>
            <person name="Chen Y."/>
            <person name="Shah S."/>
            <person name="Dougan E. K."/>
            <person name="Thang M."/>
            <person name="Chan C."/>
        </authorList>
    </citation>
    <scope>NUCLEOTIDE SEQUENCE [LARGE SCALE GENOMIC DNA]</scope>
</reference>